<reference evidence="1" key="2">
    <citation type="submission" date="2015-06" db="UniProtKB">
        <authorList>
            <consortium name="EnsemblPlants"/>
        </authorList>
    </citation>
    <scope>IDENTIFICATION</scope>
</reference>
<dbReference type="HOGENOM" id="CLU_1613516_0_0_1"/>
<accession>A0A0E0QPI9</accession>
<dbReference type="Gramene" id="ORUFI09G05530.1">
    <property type="protein sequence ID" value="ORUFI09G05530.1"/>
    <property type="gene ID" value="ORUFI09G05530"/>
</dbReference>
<proteinExistence type="predicted"/>
<dbReference type="AlphaFoldDB" id="A0A0E0QPI9"/>
<organism evidence="1 2">
    <name type="scientific">Oryza rufipogon</name>
    <name type="common">Brownbeard rice</name>
    <name type="synonym">Asian wild rice</name>
    <dbReference type="NCBI Taxonomy" id="4529"/>
    <lineage>
        <taxon>Eukaryota</taxon>
        <taxon>Viridiplantae</taxon>
        <taxon>Streptophyta</taxon>
        <taxon>Embryophyta</taxon>
        <taxon>Tracheophyta</taxon>
        <taxon>Spermatophyta</taxon>
        <taxon>Magnoliopsida</taxon>
        <taxon>Liliopsida</taxon>
        <taxon>Poales</taxon>
        <taxon>Poaceae</taxon>
        <taxon>BOP clade</taxon>
        <taxon>Oryzoideae</taxon>
        <taxon>Oryzeae</taxon>
        <taxon>Oryzinae</taxon>
        <taxon>Oryza</taxon>
    </lineage>
</organism>
<evidence type="ECO:0000313" key="1">
    <source>
        <dbReference type="EnsemblPlants" id="ORUFI09G05530.1"/>
    </source>
</evidence>
<keyword evidence="2" id="KW-1185">Reference proteome</keyword>
<sequence length="169" mass="18465">MGVWSDQFHPFFSFIPNRCDTSPPPIINEPLPLVHITRFASLLRSSSSFSLLRFASKSPAISPPKTSPPPTTTINKPLLLLLFFLLRLAISPPPPPHSLTSCHVIRAIDRVVASAAFAANGFFLLPSHPPPSKLVYEGRKNTAQSLHDLQTAIKANCNPIISDLVLVAR</sequence>
<dbReference type="EnsemblPlants" id="ORUFI09G05530.1">
    <property type="protein sequence ID" value="ORUFI09G05530.1"/>
    <property type="gene ID" value="ORUFI09G05530"/>
</dbReference>
<protein>
    <submittedName>
        <fullName evidence="1">Uncharacterized protein</fullName>
    </submittedName>
</protein>
<reference evidence="2" key="1">
    <citation type="submission" date="2013-06" db="EMBL/GenBank/DDBJ databases">
        <authorList>
            <person name="Zhao Q."/>
        </authorList>
    </citation>
    <scope>NUCLEOTIDE SEQUENCE</scope>
    <source>
        <strain evidence="2">cv. W1943</strain>
    </source>
</reference>
<evidence type="ECO:0000313" key="2">
    <source>
        <dbReference type="Proteomes" id="UP000008022"/>
    </source>
</evidence>
<name>A0A0E0QPI9_ORYRU</name>
<dbReference type="Proteomes" id="UP000008022">
    <property type="component" value="Unassembled WGS sequence"/>
</dbReference>